<evidence type="ECO:0000313" key="2">
    <source>
        <dbReference type="EMBL" id="THY77867.1"/>
    </source>
</evidence>
<evidence type="ECO:0000256" key="1">
    <source>
        <dbReference type="SAM" id="MobiDB-lite"/>
    </source>
</evidence>
<proteinExistence type="predicted"/>
<feature type="compositionally biased region" description="Acidic residues" evidence="1">
    <location>
        <begin position="286"/>
        <end position="299"/>
    </location>
</feature>
<dbReference type="EMBL" id="QZBJ01000009">
    <property type="protein sequence ID" value="THY77867.1"/>
    <property type="molecule type" value="Genomic_DNA"/>
</dbReference>
<accession>A0A4S9W7L6</accession>
<name>A0A4S9W7L6_AURPU</name>
<feature type="region of interest" description="Disordered" evidence="1">
    <location>
        <begin position="285"/>
        <end position="317"/>
    </location>
</feature>
<reference evidence="2 3" key="1">
    <citation type="submission" date="2018-10" db="EMBL/GenBank/DDBJ databases">
        <title>Fifty Aureobasidium pullulans genomes reveal a recombining polyextremotolerant generalist.</title>
        <authorList>
            <person name="Gostincar C."/>
            <person name="Turk M."/>
            <person name="Zajc J."/>
            <person name="Gunde-Cimerman N."/>
        </authorList>
    </citation>
    <scope>NUCLEOTIDE SEQUENCE [LARGE SCALE GENOMIC DNA]</scope>
    <source>
        <strain evidence="2 3">EXF-4256</strain>
    </source>
</reference>
<dbReference type="Proteomes" id="UP000305064">
    <property type="component" value="Unassembled WGS sequence"/>
</dbReference>
<dbReference type="AlphaFoldDB" id="A0A4S9W7L6"/>
<evidence type="ECO:0000313" key="3">
    <source>
        <dbReference type="Proteomes" id="UP000305064"/>
    </source>
</evidence>
<comment type="caution">
    <text evidence="2">The sequence shown here is derived from an EMBL/GenBank/DDBJ whole genome shotgun (WGS) entry which is preliminary data.</text>
</comment>
<sequence length="367" mass="42530">MTRKHRVKRGLQPHNPKETRIKTLVSYLGARIKECKRRPSISPCAYSAYDKDFDDEFEDNEFSDLDWLRNACSELYQLLRQIRLPKLSNRKTYAGALQKTDAELRFRFLDLPKDVRLKIYHSGLLKDMAEHQCAYHGERQMRRNMIKPPLLQTCRQIYLEATPIFYHINRFPLECSNTPDLDFAARTKRWLSILENAHAISNHINDIRHITLIMQCCREHPIDHVKIDLGLRNSKHWFTCTKRTTYKKPLRGCIYRFPDRLVCHDRTLAPPVSLARWSKHIVSDDFSSDESGIDDEDPGESSSGEAAKDRPSKGMKMSAENFAAAEVAVDELWKTCGQSGHMVLTHDGLQKLCEAVQKIANDMCRRA</sequence>
<organism evidence="2 3">
    <name type="scientific">Aureobasidium pullulans</name>
    <name type="common">Black yeast</name>
    <name type="synonym">Pullularia pullulans</name>
    <dbReference type="NCBI Taxonomy" id="5580"/>
    <lineage>
        <taxon>Eukaryota</taxon>
        <taxon>Fungi</taxon>
        <taxon>Dikarya</taxon>
        <taxon>Ascomycota</taxon>
        <taxon>Pezizomycotina</taxon>
        <taxon>Dothideomycetes</taxon>
        <taxon>Dothideomycetidae</taxon>
        <taxon>Dothideales</taxon>
        <taxon>Saccotheciaceae</taxon>
        <taxon>Aureobasidium</taxon>
    </lineage>
</organism>
<protein>
    <submittedName>
        <fullName evidence="2">Uncharacterized protein</fullName>
    </submittedName>
</protein>
<gene>
    <name evidence="2" type="ORF">D6C94_01955</name>
</gene>